<evidence type="ECO:0000313" key="5">
    <source>
        <dbReference type="Proteomes" id="UP001303946"/>
    </source>
</evidence>
<keyword evidence="2" id="KW-0732">Signal</keyword>
<evidence type="ECO:0000256" key="1">
    <source>
        <dbReference type="SAM" id="Phobius"/>
    </source>
</evidence>
<organism evidence="4 5">
    <name type="scientific">Piscinibacter gummiphilus</name>
    <dbReference type="NCBI Taxonomy" id="946333"/>
    <lineage>
        <taxon>Bacteria</taxon>
        <taxon>Pseudomonadati</taxon>
        <taxon>Pseudomonadota</taxon>
        <taxon>Betaproteobacteria</taxon>
        <taxon>Burkholderiales</taxon>
        <taxon>Sphaerotilaceae</taxon>
        <taxon>Piscinibacter</taxon>
    </lineage>
</organism>
<feature type="transmembrane region" description="Helical" evidence="1">
    <location>
        <begin position="151"/>
        <end position="169"/>
    </location>
</feature>
<dbReference type="Proteomes" id="UP001303946">
    <property type="component" value="Chromosome"/>
</dbReference>
<accession>A0ABZ0CM72</accession>
<keyword evidence="1" id="KW-1133">Transmembrane helix</keyword>
<evidence type="ECO:0000313" key="4">
    <source>
        <dbReference type="EMBL" id="WOB05979.1"/>
    </source>
</evidence>
<dbReference type="InterPro" id="IPR013424">
    <property type="entry name" value="Ice-binding_C"/>
</dbReference>
<keyword evidence="5" id="KW-1185">Reference proteome</keyword>
<dbReference type="NCBIfam" id="TIGR02595">
    <property type="entry name" value="PEP_CTERM"/>
    <property type="match status" value="1"/>
</dbReference>
<feature type="transmembrane region" description="Helical" evidence="1">
    <location>
        <begin position="181"/>
        <end position="207"/>
    </location>
</feature>
<proteinExistence type="predicted"/>
<keyword evidence="1" id="KW-0812">Transmembrane</keyword>
<dbReference type="Pfam" id="PF07589">
    <property type="entry name" value="PEP-CTERM"/>
    <property type="match status" value="1"/>
</dbReference>
<protein>
    <submittedName>
        <fullName evidence="4">PEP-CTERM sorting domain-containing protein</fullName>
    </submittedName>
</protein>
<dbReference type="EMBL" id="CP136336">
    <property type="protein sequence ID" value="WOB05979.1"/>
    <property type="molecule type" value="Genomic_DNA"/>
</dbReference>
<feature type="chain" id="PRO_5046095079" evidence="2">
    <location>
        <begin position="23"/>
        <end position="213"/>
    </location>
</feature>
<evidence type="ECO:0000259" key="3">
    <source>
        <dbReference type="Pfam" id="PF07589"/>
    </source>
</evidence>
<feature type="domain" description="Ice-binding protein C-terminal" evidence="3">
    <location>
        <begin position="187"/>
        <end position="211"/>
    </location>
</feature>
<name>A0ABZ0CM72_9BURK</name>
<sequence>MRVALSVAVVSTWAALASPAQATLTTFDELPWRPIESFADYPVDTQYASLGVTFDLGYLLQTYYPSNPPAHPNQYLLGAHDMRVTFSGASLPTHVSFNMSSPYGAASESYVAALDAQGNVVGRGRTGGTYPVGNEEPPYEGQDLPYQANRYVSFSAASGIAALSFYDAYGSRLSTSIDNLYFGQVAAVPEPASMVLGAAGLGVLAWARRRRKR</sequence>
<reference evidence="4 5" key="1">
    <citation type="submission" date="2023-10" db="EMBL/GenBank/DDBJ databases">
        <title>Bacteria for the degradation of biodegradable plastic PBAT(Polybutylene adipate terephthalate).</title>
        <authorList>
            <person name="Weon H.-Y."/>
            <person name="Yeon J."/>
        </authorList>
    </citation>
    <scope>NUCLEOTIDE SEQUENCE [LARGE SCALE GENOMIC DNA]</scope>
    <source>
        <strain evidence="4 5">SBD 7-3</strain>
    </source>
</reference>
<keyword evidence="1" id="KW-0472">Membrane</keyword>
<dbReference type="RefSeq" id="WP_316698151.1">
    <property type="nucleotide sequence ID" value="NZ_CP136336.1"/>
</dbReference>
<gene>
    <name evidence="4" type="ORF">RXV79_13715</name>
</gene>
<feature type="signal peptide" evidence="2">
    <location>
        <begin position="1"/>
        <end position="22"/>
    </location>
</feature>
<evidence type="ECO:0000256" key="2">
    <source>
        <dbReference type="SAM" id="SignalP"/>
    </source>
</evidence>